<dbReference type="Proteomes" id="UP000241190">
    <property type="component" value="Unassembled WGS sequence"/>
</dbReference>
<sequence>MSKAQYYQQLSSVIDNALLHLYCQIAITERFVPIAQRNTIINRFLKPKIKDLRYKTIKGDIKIMVQIGQRPGGNIEVKLHELREMAMECKNRMNGAQHLYGLLNHLFDDHGFDSRLFNNEEITEKEVIYIIAEHLENCFDLDKQIAPISLCIQFEKNTPDMLLAVINNTSLFIAEVKEYNADNQQTHILLHPADKNTHVGINNK</sequence>
<reference evidence="1 2" key="1">
    <citation type="submission" date="2018-03" db="EMBL/GenBank/DDBJ databases">
        <title>Whole genome sequencing of Histamine producing bacteria.</title>
        <authorList>
            <person name="Butler K."/>
        </authorList>
    </citation>
    <scope>NUCLEOTIDE SEQUENCE [LARGE SCALE GENOMIC DNA]</scope>
    <source>
        <strain evidence="1 2">ATCC 51761</strain>
    </source>
</reference>
<dbReference type="EMBL" id="PYOP01000050">
    <property type="protein sequence ID" value="PSW92196.1"/>
    <property type="molecule type" value="Genomic_DNA"/>
</dbReference>
<keyword evidence="2" id="KW-1185">Reference proteome</keyword>
<dbReference type="RefSeq" id="WP_045038894.1">
    <property type="nucleotide sequence ID" value="NZ_JZSR01000070.1"/>
</dbReference>
<dbReference type="Pfam" id="PF11140">
    <property type="entry name" value="DUF2913"/>
    <property type="match status" value="1"/>
</dbReference>
<evidence type="ECO:0000313" key="2">
    <source>
        <dbReference type="Proteomes" id="UP000241190"/>
    </source>
</evidence>
<organism evidence="1 2">
    <name type="scientific">Photobacterium iliopiscarium</name>
    <dbReference type="NCBI Taxonomy" id="56192"/>
    <lineage>
        <taxon>Bacteria</taxon>
        <taxon>Pseudomonadati</taxon>
        <taxon>Pseudomonadota</taxon>
        <taxon>Gammaproteobacteria</taxon>
        <taxon>Vibrionales</taxon>
        <taxon>Vibrionaceae</taxon>
        <taxon>Photobacterium</taxon>
    </lineage>
</organism>
<accession>A0ABX5GMM0</accession>
<comment type="caution">
    <text evidence="1">The sequence shown here is derived from an EMBL/GenBank/DDBJ whole genome shotgun (WGS) entry which is preliminary data.</text>
</comment>
<proteinExistence type="predicted"/>
<gene>
    <name evidence="1" type="ORF">C9J52_19100</name>
</gene>
<evidence type="ECO:0000313" key="1">
    <source>
        <dbReference type="EMBL" id="PSW92196.1"/>
    </source>
</evidence>
<protein>
    <submittedName>
        <fullName evidence="1">DUF2913 domain-containing protein</fullName>
    </submittedName>
</protein>
<dbReference type="InterPro" id="IPR021316">
    <property type="entry name" value="DUF2913"/>
</dbReference>
<name>A0ABX5GMM0_9GAMM</name>